<dbReference type="EMBL" id="JAUDFV010000133">
    <property type="protein sequence ID" value="KAL2727023.1"/>
    <property type="molecule type" value="Genomic_DNA"/>
</dbReference>
<proteinExistence type="predicted"/>
<dbReference type="Proteomes" id="UP001607302">
    <property type="component" value="Unassembled WGS sequence"/>
</dbReference>
<accession>A0ABD2B2X2</accession>
<name>A0ABD2B2X2_VESSQ</name>
<protein>
    <submittedName>
        <fullName evidence="1">Uncharacterized protein</fullName>
    </submittedName>
</protein>
<organism evidence="1 2">
    <name type="scientific">Vespula squamosa</name>
    <name type="common">Southern yellow jacket</name>
    <name type="synonym">Wasp</name>
    <dbReference type="NCBI Taxonomy" id="30214"/>
    <lineage>
        <taxon>Eukaryota</taxon>
        <taxon>Metazoa</taxon>
        <taxon>Ecdysozoa</taxon>
        <taxon>Arthropoda</taxon>
        <taxon>Hexapoda</taxon>
        <taxon>Insecta</taxon>
        <taxon>Pterygota</taxon>
        <taxon>Neoptera</taxon>
        <taxon>Endopterygota</taxon>
        <taxon>Hymenoptera</taxon>
        <taxon>Apocrita</taxon>
        <taxon>Aculeata</taxon>
        <taxon>Vespoidea</taxon>
        <taxon>Vespidae</taxon>
        <taxon>Vespinae</taxon>
        <taxon>Vespula</taxon>
    </lineage>
</organism>
<evidence type="ECO:0000313" key="1">
    <source>
        <dbReference type="EMBL" id="KAL2727023.1"/>
    </source>
</evidence>
<reference evidence="1 2" key="1">
    <citation type="journal article" date="2024" name="Ann. Entomol. Soc. Am.">
        <title>Genomic analyses of the southern and eastern yellowjacket wasps (Hymenoptera: Vespidae) reveal evolutionary signatures of social life.</title>
        <authorList>
            <person name="Catto M.A."/>
            <person name="Caine P.B."/>
            <person name="Orr S.E."/>
            <person name="Hunt B.G."/>
            <person name="Goodisman M.A.D."/>
        </authorList>
    </citation>
    <scope>NUCLEOTIDE SEQUENCE [LARGE SCALE GENOMIC DNA]</scope>
    <source>
        <strain evidence="1">233</strain>
        <tissue evidence="1">Head and thorax</tissue>
    </source>
</reference>
<gene>
    <name evidence="1" type="ORF">V1478_007301</name>
</gene>
<comment type="caution">
    <text evidence="1">The sequence shown here is derived from an EMBL/GenBank/DDBJ whole genome shotgun (WGS) entry which is preliminary data.</text>
</comment>
<dbReference type="AlphaFoldDB" id="A0ABD2B2X2"/>
<evidence type="ECO:0000313" key="2">
    <source>
        <dbReference type="Proteomes" id="UP001607302"/>
    </source>
</evidence>
<keyword evidence="2" id="KW-1185">Reference proteome</keyword>
<sequence>MYVQQRRFVLSRKLAFVRGRKISIHLYVCISITIDQTQWYTINEIKLLASSKTFIDSTITNFKNSNKIILLLSLYD</sequence>